<dbReference type="InterPro" id="IPR013149">
    <property type="entry name" value="ADH-like_C"/>
</dbReference>
<evidence type="ECO:0000256" key="4">
    <source>
        <dbReference type="ARBA" id="ARBA00022833"/>
    </source>
</evidence>
<dbReference type="PROSITE" id="PS00059">
    <property type="entry name" value="ADH_ZINC"/>
    <property type="match status" value="1"/>
</dbReference>
<dbReference type="Gene3D" id="3.40.50.720">
    <property type="entry name" value="NAD(P)-binding Rossmann-like Domain"/>
    <property type="match status" value="1"/>
</dbReference>
<dbReference type="EMBL" id="JBHRSW010000005">
    <property type="protein sequence ID" value="MFC3120691.1"/>
    <property type="molecule type" value="Genomic_DNA"/>
</dbReference>
<dbReference type="InterPro" id="IPR013154">
    <property type="entry name" value="ADH-like_N"/>
</dbReference>
<dbReference type="Pfam" id="PF00107">
    <property type="entry name" value="ADH_zinc_N"/>
    <property type="match status" value="1"/>
</dbReference>
<protein>
    <submittedName>
        <fullName evidence="8">Zinc-binding dehydrogenase</fullName>
    </submittedName>
</protein>
<evidence type="ECO:0000259" key="7">
    <source>
        <dbReference type="SMART" id="SM00829"/>
    </source>
</evidence>
<keyword evidence="9" id="KW-1185">Reference proteome</keyword>
<dbReference type="InterPro" id="IPR011032">
    <property type="entry name" value="GroES-like_sf"/>
</dbReference>
<evidence type="ECO:0000256" key="2">
    <source>
        <dbReference type="ARBA" id="ARBA00008072"/>
    </source>
</evidence>
<comment type="caution">
    <text evidence="8">The sequence shown here is derived from an EMBL/GenBank/DDBJ whole genome shotgun (WGS) entry which is preliminary data.</text>
</comment>
<sequence>MLAAEYIGNKSFSLREGSAQAPESGEVRLSVSYVGICGTDMHIYHGAMDQRVGPPSVIGHEMSGVVAELGEGVTDFKVGDRVVVRPLDWCGECPACKAGNTHVCQNLKFMGIDTPGAFQSSWTVKARTLHKLPENVNQQQGALVEPLAVACHDINRAKVKAGEQVVVLGGGPIGQLVALVAKAVGAEVLVSEVNEQRRKFAEQYGLKTVDPLKEDIVEVVNAWTEGKGAEAVFEVSGVQPAVDVMGEIAAVRGRICMVAIHTQKPQVDLFKFFWKELELVGARVYEAQDFEMAIELLANSKIDISSFVTSVTALDSIQDAFGGLDGNPSGMKALVNCEVKAEL</sequence>
<comment type="similarity">
    <text evidence="2 6">Belongs to the zinc-containing alcohol dehydrogenase family.</text>
</comment>
<accession>A0ABV7FMQ2</accession>
<dbReference type="SMART" id="SM00829">
    <property type="entry name" value="PKS_ER"/>
    <property type="match status" value="1"/>
</dbReference>
<dbReference type="Gene3D" id="3.90.180.10">
    <property type="entry name" value="Medium-chain alcohol dehydrogenases, catalytic domain"/>
    <property type="match status" value="1"/>
</dbReference>
<evidence type="ECO:0000256" key="5">
    <source>
        <dbReference type="ARBA" id="ARBA00023002"/>
    </source>
</evidence>
<name>A0ABV7FMQ2_9ALTE</name>
<dbReference type="InterPro" id="IPR002328">
    <property type="entry name" value="ADH_Zn_CS"/>
</dbReference>
<dbReference type="PANTHER" id="PTHR43161">
    <property type="entry name" value="SORBITOL DEHYDROGENASE"/>
    <property type="match status" value="1"/>
</dbReference>
<evidence type="ECO:0000313" key="9">
    <source>
        <dbReference type="Proteomes" id="UP001595478"/>
    </source>
</evidence>
<dbReference type="Proteomes" id="UP001595478">
    <property type="component" value="Unassembled WGS sequence"/>
</dbReference>
<dbReference type="SUPFAM" id="SSF50129">
    <property type="entry name" value="GroES-like"/>
    <property type="match status" value="1"/>
</dbReference>
<feature type="domain" description="Enoyl reductase (ER)" evidence="7">
    <location>
        <begin position="8"/>
        <end position="304"/>
    </location>
</feature>
<dbReference type="InterPro" id="IPR020843">
    <property type="entry name" value="ER"/>
</dbReference>
<evidence type="ECO:0000256" key="3">
    <source>
        <dbReference type="ARBA" id="ARBA00022723"/>
    </source>
</evidence>
<reference evidence="9" key="1">
    <citation type="journal article" date="2019" name="Int. J. Syst. Evol. Microbiol.">
        <title>The Global Catalogue of Microorganisms (GCM) 10K type strain sequencing project: providing services to taxonomists for standard genome sequencing and annotation.</title>
        <authorList>
            <consortium name="The Broad Institute Genomics Platform"/>
            <consortium name="The Broad Institute Genome Sequencing Center for Infectious Disease"/>
            <person name="Wu L."/>
            <person name="Ma J."/>
        </authorList>
    </citation>
    <scope>NUCLEOTIDE SEQUENCE [LARGE SCALE GENOMIC DNA]</scope>
    <source>
        <strain evidence="9">KCTC 52473</strain>
    </source>
</reference>
<dbReference type="InterPro" id="IPR036291">
    <property type="entry name" value="NAD(P)-bd_dom_sf"/>
</dbReference>
<keyword evidence="5" id="KW-0560">Oxidoreductase</keyword>
<evidence type="ECO:0000256" key="1">
    <source>
        <dbReference type="ARBA" id="ARBA00001947"/>
    </source>
</evidence>
<dbReference type="RefSeq" id="WP_376918823.1">
    <property type="nucleotide sequence ID" value="NZ_JBHRSW010000005.1"/>
</dbReference>
<dbReference type="SUPFAM" id="SSF51735">
    <property type="entry name" value="NAD(P)-binding Rossmann-fold domains"/>
    <property type="match status" value="1"/>
</dbReference>
<comment type="cofactor">
    <cofactor evidence="1 6">
        <name>Zn(2+)</name>
        <dbReference type="ChEBI" id="CHEBI:29105"/>
    </cofactor>
</comment>
<evidence type="ECO:0000256" key="6">
    <source>
        <dbReference type="RuleBase" id="RU361277"/>
    </source>
</evidence>
<organism evidence="8 9">
    <name type="scientific">Agaribacter flavus</name>
    <dbReference type="NCBI Taxonomy" id="1902781"/>
    <lineage>
        <taxon>Bacteria</taxon>
        <taxon>Pseudomonadati</taxon>
        <taxon>Pseudomonadota</taxon>
        <taxon>Gammaproteobacteria</taxon>
        <taxon>Alteromonadales</taxon>
        <taxon>Alteromonadaceae</taxon>
        <taxon>Agaribacter</taxon>
    </lineage>
</organism>
<evidence type="ECO:0000313" key="8">
    <source>
        <dbReference type="EMBL" id="MFC3120691.1"/>
    </source>
</evidence>
<dbReference type="Pfam" id="PF08240">
    <property type="entry name" value="ADH_N"/>
    <property type="match status" value="1"/>
</dbReference>
<keyword evidence="4 6" id="KW-0862">Zinc</keyword>
<keyword evidence="3 6" id="KW-0479">Metal-binding</keyword>
<dbReference type="PANTHER" id="PTHR43161:SF23">
    <property type="entry name" value="(R,R)-BUTANEDIOL DEHYDROGENASE-RELATED"/>
    <property type="match status" value="1"/>
</dbReference>
<proteinExistence type="inferred from homology"/>
<gene>
    <name evidence="8" type="ORF">ACFOHL_03590</name>
</gene>